<dbReference type="Proteomes" id="UP000230233">
    <property type="component" value="Chromosome I"/>
</dbReference>
<keyword evidence="1" id="KW-0812">Transmembrane</keyword>
<evidence type="ECO:0000313" key="2">
    <source>
        <dbReference type="EMBL" id="PIC50131.1"/>
    </source>
</evidence>
<dbReference type="OrthoDB" id="5815944at2759"/>
<keyword evidence="1" id="KW-0472">Membrane</keyword>
<dbReference type="AlphaFoldDB" id="A0A2G5VEM7"/>
<keyword evidence="3" id="KW-1185">Reference proteome</keyword>
<accession>A0A2G5VEM7</accession>
<keyword evidence="1" id="KW-1133">Transmembrane helix</keyword>
<evidence type="ECO:0000256" key="1">
    <source>
        <dbReference type="SAM" id="Phobius"/>
    </source>
</evidence>
<comment type="caution">
    <text evidence="2">The sequence shown here is derived from an EMBL/GenBank/DDBJ whole genome shotgun (WGS) entry which is preliminary data.</text>
</comment>
<gene>
    <name evidence="2" type="primary">Cnig_chr_I.g1153</name>
    <name evidence="2" type="ORF">B9Z55_001153</name>
</gene>
<organism evidence="2 3">
    <name type="scientific">Caenorhabditis nigoni</name>
    <dbReference type="NCBI Taxonomy" id="1611254"/>
    <lineage>
        <taxon>Eukaryota</taxon>
        <taxon>Metazoa</taxon>
        <taxon>Ecdysozoa</taxon>
        <taxon>Nematoda</taxon>
        <taxon>Chromadorea</taxon>
        <taxon>Rhabditida</taxon>
        <taxon>Rhabditina</taxon>
        <taxon>Rhabditomorpha</taxon>
        <taxon>Rhabditoidea</taxon>
        <taxon>Rhabditidae</taxon>
        <taxon>Peloderinae</taxon>
        <taxon>Caenorhabditis</taxon>
    </lineage>
</organism>
<reference evidence="3" key="1">
    <citation type="submission" date="2017-10" db="EMBL/GenBank/DDBJ databases">
        <title>Rapid genome shrinkage in a self-fertile nematode reveals novel sperm competition proteins.</title>
        <authorList>
            <person name="Yin D."/>
            <person name="Schwarz E.M."/>
            <person name="Thomas C.G."/>
            <person name="Felde R.L."/>
            <person name="Korf I.F."/>
            <person name="Cutter A.D."/>
            <person name="Schartner C.M."/>
            <person name="Ralston E.J."/>
            <person name="Meyer B.J."/>
            <person name="Haag E.S."/>
        </authorList>
    </citation>
    <scope>NUCLEOTIDE SEQUENCE [LARGE SCALE GENOMIC DNA]</scope>
    <source>
        <strain evidence="3">JU1422</strain>
    </source>
</reference>
<proteinExistence type="predicted"/>
<protein>
    <submittedName>
        <fullName evidence="2">Uncharacterized protein</fullName>
    </submittedName>
</protein>
<name>A0A2G5VEM7_9PELO</name>
<dbReference type="Pfam" id="PF06681">
    <property type="entry name" value="DUF1182"/>
    <property type="match status" value="1"/>
</dbReference>
<feature type="transmembrane region" description="Helical" evidence="1">
    <location>
        <begin position="50"/>
        <end position="69"/>
    </location>
</feature>
<dbReference type="InterPro" id="IPR010601">
    <property type="entry name" value="DUF1182"/>
</dbReference>
<evidence type="ECO:0000313" key="3">
    <source>
        <dbReference type="Proteomes" id="UP000230233"/>
    </source>
</evidence>
<sequence length="90" mass="10450">METSTYSSTTLPSTSSSPLTFYNSLPPSNYTLFDLTVTPMSYRDRITVEFILNISSWLLSTFLVVFVRLKKAIWVSLKVRFPIFCRRIKK</sequence>
<dbReference type="EMBL" id="PDUG01000001">
    <property type="protein sequence ID" value="PIC50131.1"/>
    <property type="molecule type" value="Genomic_DNA"/>
</dbReference>